<evidence type="ECO:0000313" key="1">
    <source>
        <dbReference type="EMBL" id="PJK31062.1"/>
    </source>
</evidence>
<dbReference type="EMBL" id="PHIG01000011">
    <property type="protein sequence ID" value="PJK31062.1"/>
    <property type="molecule type" value="Genomic_DNA"/>
</dbReference>
<accession>A0A2M9G5T4</accession>
<name>A0A2M9G5T4_9PROT</name>
<protein>
    <recommendedName>
        <fullName evidence="3">PH domain-containing protein</fullName>
    </recommendedName>
</protein>
<comment type="caution">
    <text evidence="1">The sequence shown here is derived from an EMBL/GenBank/DDBJ whole genome shotgun (WGS) entry which is preliminary data.</text>
</comment>
<reference evidence="1 2" key="1">
    <citation type="submission" date="2017-11" db="EMBL/GenBank/DDBJ databases">
        <title>Draft genome sequence of Rhizobiales bacterium SY3-13.</title>
        <authorList>
            <person name="Sun C."/>
        </authorList>
    </citation>
    <scope>NUCLEOTIDE SEQUENCE [LARGE SCALE GENOMIC DNA]</scope>
    <source>
        <strain evidence="1 2">SY3-13</strain>
    </source>
</reference>
<organism evidence="1 2">
    <name type="scientific">Minwuia thermotolerans</name>
    <dbReference type="NCBI Taxonomy" id="2056226"/>
    <lineage>
        <taxon>Bacteria</taxon>
        <taxon>Pseudomonadati</taxon>
        <taxon>Pseudomonadota</taxon>
        <taxon>Alphaproteobacteria</taxon>
        <taxon>Minwuiales</taxon>
        <taxon>Minwuiaceae</taxon>
        <taxon>Minwuia</taxon>
    </lineage>
</organism>
<dbReference type="Proteomes" id="UP000229498">
    <property type="component" value="Unassembled WGS sequence"/>
</dbReference>
<proteinExistence type="predicted"/>
<keyword evidence="2" id="KW-1185">Reference proteome</keyword>
<dbReference type="AlphaFoldDB" id="A0A2M9G5T4"/>
<sequence>MVWLLGALGLLFAGFAVRTVARQLSVTIVDAEAVRQRGPLARSVRWDELDEVTLRFYSTWRDRTSGWMQLNIKGGGAAIRVDSAMQDFDRLAEAAFSAAAERGIGFDAMTRQNAGAMGLDLPEQVGGPF</sequence>
<gene>
    <name evidence="1" type="ORF">CVT23_04160</name>
</gene>
<evidence type="ECO:0000313" key="2">
    <source>
        <dbReference type="Proteomes" id="UP000229498"/>
    </source>
</evidence>
<evidence type="ECO:0008006" key="3">
    <source>
        <dbReference type="Google" id="ProtNLM"/>
    </source>
</evidence>